<gene>
    <name evidence="1" type="ORF">H735_17550</name>
</gene>
<proteinExistence type="predicted"/>
<name>A0A0C1Z734_9VIBR</name>
<protein>
    <submittedName>
        <fullName evidence="1">Type VI secretion system protein ImpM</fullName>
    </submittedName>
</protein>
<dbReference type="PATRIC" id="fig|1229493.5.peg.2667"/>
<dbReference type="PIRSF" id="PIRSF029287">
    <property type="entry name" value="UCP029287"/>
    <property type="match status" value="1"/>
</dbReference>
<dbReference type="AlphaFoldDB" id="A0A0C1Z734"/>
<dbReference type="Proteomes" id="UP000031586">
    <property type="component" value="Unassembled WGS sequence"/>
</dbReference>
<accession>A0A0C1Z734</accession>
<dbReference type="InterPro" id="IPR038225">
    <property type="entry name" value="TagF_sf"/>
</dbReference>
<dbReference type="Gene3D" id="3.40.1730.10">
    <property type="entry name" value="pa0076 domain"/>
    <property type="match status" value="1"/>
</dbReference>
<dbReference type="NCBIfam" id="TIGR03373">
    <property type="entry name" value="VI_minor_4"/>
    <property type="match status" value="1"/>
</dbReference>
<sequence length="231" mass="26084">MSTNALTSSWGYIGKMPAKGDFVKDGLSQEFTGRWHDWQQAVIAVSREQLGENWSEYFLTAPIWHFALDVSYMEDATYIGSVIPSVDSSGRYFFFTVARAVQGPAVNYWQQSDWTQHSQNLAVAVLSDEFVFDAWAQGLTDSDNLPTEEAGVSQVPTMVYESELSVIYQRSSQLSVNSLLNRMIGKDHKTPCFWWTDGSDNIEPCMLVTSGLPSIGQYSAMLDGNWQKWNW</sequence>
<dbReference type="InterPro" id="IPR017748">
    <property type="entry name" value="TagF"/>
</dbReference>
<dbReference type="RefSeq" id="WP_020196286.1">
    <property type="nucleotide sequence ID" value="NZ_BAOH01000051.1"/>
</dbReference>
<dbReference type="Pfam" id="PF09867">
    <property type="entry name" value="TagF_N"/>
    <property type="match status" value="1"/>
</dbReference>
<dbReference type="EMBL" id="JPRD01000028">
    <property type="protein sequence ID" value="KIF51954.1"/>
    <property type="molecule type" value="Genomic_DNA"/>
</dbReference>
<evidence type="ECO:0000313" key="2">
    <source>
        <dbReference type="Proteomes" id="UP000031586"/>
    </source>
</evidence>
<evidence type="ECO:0000313" key="1">
    <source>
        <dbReference type="EMBL" id="KIF51954.1"/>
    </source>
</evidence>
<organism evidence="1 2">
    <name type="scientific">Vibrio owensii CAIM 1854 = LMG 25443</name>
    <dbReference type="NCBI Taxonomy" id="1229493"/>
    <lineage>
        <taxon>Bacteria</taxon>
        <taxon>Pseudomonadati</taxon>
        <taxon>Pseudomonadota</taxon>
        <taxon>Gammaproteobacteria</taxon>
        <taxon>Vibrionales</taxon>
        <taxon>Vibrionaceae</taxon>
        <taxon>Vibrio</taxon>
    </lineage>
</organism>
<reference evidence="1 2" key="1">
    <citation type="submission" date="2014-07" db="EMBL/GenBank/DDBJ databases">
        <title>Unique and conserved regions in Vibrio harveyi and related species in comparison with the shrimp pathogen Vibrio harveyi CAIM 1792.</title>
        <authorList>
            <person name="Espinoza-Valles I."/>
            <person name="Vora G."/>
            <person name="Leekitcharoenphon P."/>
            <person name="Ussery D."/>
            <person name="Hoj L."/>
            <person name="Gomez-Gil B."/>
        </authorList>
    </citation>
    <scope>NUCLEOTIDE SEQUENCE [LARGE SCALE GENOMIC DNA]</scope>
    <source>
        <strain evidence="2">CAIM 1854 / LMG 25443</strain>
    </source>
</reference>
<comment type="caution">
    <text evidence="1">The sequence shown here is derived from an EMBL/GenBank/DDBJ whole genome shotgun (WGS) entry which is preliminary data.</text>
</comment>